<protein>
    <submittedName>
        <fullName evidence="1">Uncharacterized protein</fullName>
    </submittedName>
</protein>
<dbReference type="EMBL" id="CP010827">
    <property type="protein sequence ID" value="AJI80128.1"/>
    <property type="molecule type" value="Genomic_DNA"/>
</dbReference>
<organism evidence="1 2">
    <name type="scientific">Corynebacterium singulare</name>
    <dbReference type="NCBI Taxonomy" id="161899"/>
    <lineage>
        <taxon>Bacteria</taxon>
        <taxon>Bacillati</taxon>
        <taxon>Actinomycetota</taxon>
        <taxon>Actinomycetes</taxon>
        <taxon>Mycobacteriales</taxon>
        <taxon>Corynebacteriaceae</taxon>
        <taxon>Corynebacterium</taxon>
    </lineage>
</organism>
<dbReference type="Proteomes" id="UP000031890">
    <property type="component" value="Chromosome"/>
</dbReference>
<dbReference type="KEGG" id="csx:CSING_13225"/>
<evidence type="ECO:0000313" key="2">
    <source>
        <dbReference type="Proteomes" id="UP000031890"/>
    </source>
</evidence>
<dbReference type="AlphaFoldDB" id="A0A0B6EZC9"/>
<reference evidence="1 2" key="1">
    <citation type="journal article" date="2015" name="Genome Announc.">
        <title>Complete Genome Sequence and Annotation of Corynebacterium singulare DSM 44357, Isolated from a Human Semen Specimen.</title>
        <authorList>
            <person name="Merten M."/>
            <person name="Brinkrolf K."/>
            <person name="Albersmeier A."/>
            <person name="Kutter Y."/>
            <person name="Ruckert C."/>
            <person name="Tauch A."/>
        </authorList>
    </citation>
    <scope>NUCLEOTIDE SEQUENCE [LARGE SCALE GENOMIC DNA]</scope>
    <source>
        <strain evidence="1">IBS B52218</strain>
    </source>
</reference>
<dbReference type="RefSeq" id="WP_042532951.1">
    <property type="nucleotide sequence ID" value="NZ_CP010827.1"/>
</dbReference>
<gene>
    <name evidence="1" type="ORF">CSING_13225</name>
</gene>
<dbReference type="OrthoDB" id="5242876at2"/>
<proteinExistence type="predicted"/>
<evidence type="ECO:0000313" key="1">
    <source>
        <dbReference type="EMBL" id="AJI80128.1"/>
    </source>
</evidence>
<sequence length="191" mass="20538">MFVQAVKEGVAINPLAARSIFWEMKTTVADPAFEKEAWLSATLLRYGDCGFTVGDEATVFFCPPDLAPGTAKLPTSPVSEDAVLVSSLFVKSERAAKGLEAVLLDATIMHLTSRDASAVEAFGYRDHGKAEDLLRDKPGRIGLLPVETLESAGFMVVQDHPITPRLRLELPPAFDLLTAAAVEDLLARALA</sequence>
<name>A0A0B6EZC9_9CORY</name>
<accession>A0A0B6EZC9</accession>
<dbReference type="STRING" id="161899.CSING_13225"/>
<dbReference type="HOGENOM" id="CLU_067049_1_0_11"/>